<dbReference type="SUPFAM" id="SSF51430">
    <property type="entry name" value="NAD(P)-linked oxidoreductase"/>
    <property type="match status" value="1"/>
</dbReference>
<dbReference type="CDD" id="cd19099">
    <property type="entry name" value="AKR_unchar"/>
    <property type="match status" value="1"/>
</dbReference>
<dbReference type="AlphaFoldDB" id="A0A9E7SUM0"/>
<gene>
    <name evidence="2" type="ORF">NGM29_14765</name>
</gene>
<evidence type="ECO:0000313" key="3">
    <source>
        <dbReference type="Proteomes" id="UP001056855"/>
    </source>
</evidence>
<feature type="domain" description="NADP-dependent oxidoreductase" evidence="1">
    <location>
        <begin position="301"/>
        <end position="358"/>
    </location>
</feature>
<name>A0A9E7SUM0_9EURY</name>
<feature type="domain" description="NADP-dependent oxidoreductase" evidence="1">
    <location>
        <begin position="34"/>
        <end position="210"/>
    </location>
</feature>
<dbReference type="GeneID" id="73291333"/>
<reference evidence="2" key="1">
    <citation type="submission" date="2022-06" db="EMBL/GenBank/DDBJ databases">
        <title>Diverse halophilic archaea isolated from saline environments.</title>
        <authorList>
            <person name="Cui H.-L."/>
        </authorList>
    </citation>
    <scope>NUCLEOTIDE SEQUENCE</scope>
    <source>
        <strain evidence="2">WLHS1</strain>
    </source>
</reference>
<dbReference type="PANTHER" id="PTHR43312:SF1">
    <property type="entry name" value="NADP-DEPENDENT OXIDOREDUCTASE DOMAIN-CONTAINING PROTEIN"/>
    <property type="match status" value="1"/>
</dbReference>
<protein>
    <submittedName>
        <fullName evidence="2">Aldo/keto reductase</fullName>
    </submittedName>
</protein>
<dbReference type="RefSeq" id="WP_254157148.1">
    <property type="nucleotide sequence ID" value="NZ_CP100355.1"/>
</dbReference>
<proteinExistence type="predicted"/>
<dbReference type="KEGG" id="sawl:NGM29_14765"/>
<organism evidence="2 3">
    <name type="scientific">Natronosalvus rutilus</name>
    <dbReference type="NCBI Taxonomy" id="2953753"/>
    <lineage>
        <taxon>Archaea</taxon>
        <taxon>Methanobacteriati</taxon>
        <taxon>Methanobacteriota</taxon>
        <taxon>Stenosarchaea group</taxon>
        <taxon>Halobacteria</taxon>
        <taxon>Halobacteriales</taxon>
        <taxon>Natrialbaceae</taxon>
        <taxon>Natronosalvus</taxon>
    </lineage>
</organism>
<sequence>MATGPATWEYRDDHYEEFGRTYFRRYGDGLLSSIGLGTYLGEPTDDVDEGYEAAILRALKRGCNVLDTAINYRCQRSEHVVGRALERTDIDRDAIFVATKGGFVPFDGERPDDPGEYVRETYVEPGLVDREDLATGSHCIAPDYIEDQLDRSLENLDTHVDLYYVHNPETQLRDRSREAVYDQLEATFVRLEERAAAGDLSHYGVATWEAFRVPEDHPSYLSIGEIVERARAAASEAGTGGTHFRAIQLPFNVAMADAFTVASQPGPDGPQSVLQFATEAGLNVFTSASIAQGKLTSDLPEDVATILEGDSPVQRAINFARSAPGVTTSLVGMSRPEHVEENVDAGRFDPLGASTFDELFVGPDSDSGES</sequence>
<dbReference type="Proteomes" id="UP001056855">
    <property type="component" value="Chromosome"/>
</dbReference>
<dbReference type="InterPro" id="IPR036812">
    <property type="entry name" value="NAD(P)_OxRdtase_dom_sf"/>
</dbReference>
<evidence type="ECO:0000259" key="1">
    <source>
        <dbReference type="Pfam" id="PF00248"/>
    </source>
</evidence>
<dbReference type="Gene3D" id="3.20.20.100">
    <property type="entry name" value="NADP-dependent oxidoreductase domain"/>
    <property type="match status" value="1"/>
</dbReference>
<evidence type="ECO:0000313" key="2">
    <source>
        <dbReference type="EMBL" id="UTF53022.1"/>
    </source>
</evidence>
<keyword evidence="3" id="KW-1185">Reference proteome</keyword>
<accession>A0A9E7SUM0</accession>
<dbReference type="InterPro" id="IPR023210">
    <property type="entry name" value="NADP_OxRdtase_dom"/>
</dbReference>
<dbReference type="InterPro" id="IPR053135">
    <property type="entry name" value="AKR2_Oxidoreductase"/>
</dbReference>
<dbReference type="PANTHER" id="PTHR43312">
    <property type="entry name" value="D-THREO-ALDOSE 1-DEHYDROGENASE"/>
    <property type="match status" value="1"/>
</dbReference>
<dbReference type="EMBL" id="CP100355">
    <property type="protein sequence ID" value="UTF53022.1"/>
    <property type="molecule type" value="Genomic_DNA"/>
</dbReference>
<dbReference type="Pfam" id="PF00248">
    <property type="entry name" value="Aldo_ket_red"/>
    <property type="match status" value="2"/>
</dbReference>